<keyword evidence="3" id="KW-1185">Reference proteome</keyword>
<evidence type="ECO:0000313" key="2">
    <source>
        <dbReference type="EMBL" id="MCQ8897643.1"/>
    </source>
</evidence>
<accession>A0ABT1WJH9</accession>
<dbReference type="Pfam" id="PF08291">
    <property type="entry name" value="Peptidase_M15_3"/>
    <property type="match status" value="1"/>
</dbReference>
<sequence>MRKTGGPEWREYRDESSVSGFHPDFGPVVLCHSDTANRTGLDNHCPPECLDNLRRLSHLLGQLCAELGIPARALRINSGYRSPMLNEKVGGVPGSQHCLGLAADVVCPEWGDAALLAQAVSRSALPFDQLIYEFGRWVHVSAAPADRTARREILTIYTADEGYLDGLVIR</sequence>
<protein>
    <submittedName>
        <fullName evidence="2">D-Ala-D-Ala carboxypeptidase family metallohydrolase</fullName>
    </submittedName>
</protein>
<gene>
    <name evidence="2" type="ORF">NQT62_14470</name>
</gene>
<dbReference type="Gene3D" id="3.30.1380.10">
    <property type="match status" value="1"/>
</dbReference>
<evidence type="ECO:0000313" key="3">
    <source>
        <dbReference type="Proteomes" id="UP001204142"/>
    </source>
</evidence>
<keyword evidence="2" id="KW-0378">Hydrolase</keyword>
<dbReference type="GO" id="GO:0004180">
    <property type="term" value="F:carboxypeptidase activity"/>
    <property type="evidence" value="ECO:0007669"/>
    <property type="project" value="UniProtKB-KW"/>
</dbReference>
<comment type="caution">
    <text evidence="2">The sequence shown here is derived from an EMBL/GenBank/DDBJ whole genome shotgun (WGS) entry which is preliminary data.</text>
</comment>
<keyword evidence="2" id="KW-0645">Protease</keyword>
<organism evidence="2 3">
    <name type="scientific">Limnobacter humi</name>
    <dbReference type="NCBI Taxonomy" id="1778671"/>
    <lineage>
        <taxon>Bacteria</taxon>
        <taxon>Pseudomonadati</taxon>
        <taxon>Pseudomonadota</taxon>
        <taxon>Betaproteobacteria</taxon>
        <taxon>Burkholderiales</taxon>
        <taxon>Burkholderiaceae</taxon>
        <taxon>Limnobacter</taxon>
    </lineage>
</organism>
<name>A0ABT1WJH9_9BURK</name>
<dbReference type="InterPro" id="IPR009045">
    <property type="entry name" value="Zn_M74/Hedgehog-like"/>
</dbReference>
<reference evidence="2 3" key="1">
    <citation type="submission" date="2022-07" db="EMBL/GenBank/DDBJ databases">
        <authorList>
            <person name="Xamxidin M."/>
            <person name="Wu M."/>
        </authorList>
    </citation>
    <scope>NUCLEOTIDE SEQUENCE [LARGE SCALE GENOMIC DNA]</scope>
    <source>
        <strain evidence="2 3">NBRC 111650</strain>
    </source>
</reference>
<proteinExistence type="predicted"/>
<dbReference type="InterPro" id="IPR013230">
    <property type="entry name" value="Peptidase_M15A_C"/>
</dbReference>
<dbReference type="SUPFAM" id="SSF55166">
    <property type="entry name" value="Hedgehog/DD-peptidase"/>
    <property type="match status" value="1"/>
</dbReference>
<keyword evidence="2" id="KW-0121">Carboxypeptidase</keyword>
<dbReference type="Proteomes" id="UP001204142">
    <property type="component" value="Unassembled WGS sequence"/>
</dbReference>
<evidence type="ECO:0000259" key="1">
    <source>
        <dbReference type="Pfam" id="PF08291"/>
    </source>
</evidence>
<dbReference type="EMBL" id="JANIGO010000006">
    <property type="protein sequence ID" value="MCQ8897643.1"/>
    <property type="molecule type" value="Genomic_DNA"/>
</dbReference>
<dbReference type="RefSeq" id="WP_256765450.1">
    <property type="nucleotide sequence ID" value="NZ_JANIGO010000006.1"/>
</dbReference>
<feature type="domain" description="Peptidase M15A C-terminal" evidence="1">
    <location>
        <begin position="31"/>
        <end position="141"/>
    </location>
</feature>